<dbReference type="Gene3D" id="1.10.600.10">
    <property type="entry name" value="Farnesyl Diphosphate Synthase"/>
    <property type="match status" value="1"/>
</dbReference>
<dbReference type="InterPro" id="IPR008949">
    <property type="entry name" value="Isoprenoid_synthase_dom_sf"/>
</dbReference>
<gene>
    <name evidence="1" type="ORF">EDD18DRAFT_1354226</name>
</gene>
<dbReference type="AlphaFoldDB" id="A0AA39Q3S0"/>
<sequence length="133" mass="14645">MSTDRVARRTCFEGAWKAQDTIEWYERTFDYNVSGGKLNCGMSVVDTVEIIQGILLTDDGYLKAAVLGWGIAILTLRLSAPNVVPRLGRHDGFIDYASRPALLVPLPQSWLNCDKLLVRAGGCDILSPQEAFA</sequence>
<protein>
    <submittedName>
        <fullName evidence="1">Uncharacterized protein</fullName>
    </submittedName>
</protein>
<proteinExistence type="predicted"/>
<reference evidence="1" key="1">
    <citation type="submission" date="2023-06" db="EMBL/GenBank/DDBJ databases">
        <authorList>
            <consortium name="Lawrence Berkeley National Laboratory"/>
            <person name="Ahrendt S."/>
            <person name="Sahu N."/>
            <person name="Indic B."/>
            <person name="Wong-Bajracharya J."/>
            <person name="Merenyi Z."/>
            <person name="Ke H.-M."/>
            <person name="Monk M."/>
            <person name="Kocsube S."/>
            <person name="Drula E."/>
            <person name="Lipzen A."/>
            <person name="Balint B."/>
            <person name="Henrissat B."/>
            <person name="Andreopoulos B."/>
            <person name="Martin F.M."/>
            <person name="Harder C.B."/>
            <person name="Rigling D."/>
            <person name="Ford K.L."/>
            <person name="Foster G.D."/>
            <person name="Pangilinan J."/>
            <person name="Papanicolaou A."/>
            <person name="Barry K."/>
            <person name="LaButti K."/>
            <person name="Viragh M."/>
            <person name="Koriabine M."/>
            <person name="Yan M."/>
            <person name="Riley R."/>
            <person name="Champramary S."/>
            <person name="Plett K.L."/>
            <person name="Tsai I.J."/>
            <person name="Slot J."/>
            <person name="Sipos G."/>
            <person name="Plett J."/>
            <person name="Nagy L.G."/>
            <person name="Grigoriev I.V."/>
        </authorList>
    </citation>
    <scope>NUCLEOTIDE SEQUENCE</scope>
    <source>
        <strain evidence="1">HWK02</strain>
    </source>
</reference>
<organism evidence="1 2">
    <name type="scientific">Armillaria luteobubalina</name>
    <dbReference type="NCBI Taxonomy" id="153913"/>
    <lineage>
        <taxon>Eukaryota</taxon>
        <taxon>Fungi</taxon>
        <taxon>Dikarya</taxon>
        <taxon>Basidiomycota</taxon>
        <taxon>Agaricomycotina</taxon>
        <taxon>Agaricomycetes</taxon>
        <taxon>Agaricomycetidae</taxon>
        <taxon>Agaricales</taxon>
        <taxon>Marasmiineae</taxon>
        <taxon>Physalacriaceae</taxon>
        <taxon>Armillaria</taxon>
    </lineage>
</organism>
<evidence type="ECO:0000313" key="2">
    <source>
        <dbReference type="Proteomes" id="UP001175228"/>
    </source>
</evidence>
<dbReference type="Proteomes" id="UP001175228">
    <property type="component" value="Unassembled WGS sequence"/>
</dbReference>
<name>A0AA39Q3S0_9AGAR</name>
<accession>A0AA39Q3S0</accession>
<dbReference type="EMBL" id="JAUEPU010000017">
    <property type="protein sequence ID" value="KAK0495722.1"/>
    <property type="molecule type" value="Genomic_DNA"/>
</dbReference>
<evidence type="ECO:0000313" key="1">
    <source>
        <dbReference type="EMBL" id="KAK0495722.1"/>
    </source>
</evidence>
<comment type="caution">
    <text evidence="1">The sequence shown here is derived from an EMBL/GenBank/DDBJ whole genome shotgun (WGS) entry which is preliminary data.</text>
</comment>
<keyword evidence="2" id="KW-1185">Reference proteome</keyword>